<dbReference type="AlphaFoldDB" id="A0AB73TXX5"/>
<gene>
    <name evidence="2" type="ORF">FJK96_00360</name>
</gene>
<dbReference type="RefSeq" id="WP_075908331.1">
    <property type="nucleotide sequence ID" value="NZ_CP041150.1"/>
</dbReference>
<feature type="region of interest" description="Disordered" evidence="1">
    <location>
        <begin position="212"/>
        <end position="233"/>
    </location>
</feature>
<name>A0AB73TXX5_MYCCH</name>
<accession>A0AB73TXX5</accession>
<proteinExistence type="predicted"/>
<evidence type="ECO:0000313" key="2">
    <source>
        <dbReference type="EMBL" id="QDF68788.1"/>
    </source>
</evidence>
<reference evidence="2 3" key="1">
    <citation type="submission" date="2019-06" db="EMBL/GenBank/DDBJ databases">
        <title>Whole geneome sequnce of Mycobacteroides chelonae M77 isolated from bovine milk from Meghalaya, India.</title>
        <authorList>
            <person name="Vise E."/>
            <person name="Das S."/>
            <person name="Garg A."/>
            <person name="Ghatak S."/>
            <person name="Shakuntala I."/>
            <person name="Milton A.A.P."/>
            <person name="Karam A."/>
            <person name="Sanjukta R."/>
            <person name="Puro K."/>
            <person name="Sen A."/>
        </authorList>
    </citation>
    <scope>NUCLEOTIDE SEQUENCE [LARGE SCALE GENOMIC DNA]</scope>
    <source>
        <strain evidence="2 3">M77</strain>
    </source>
</reference>
<sequence length="256" mass="27948">MRIGVYIDGYNLYYGGKRLFASNSGSWKWFSPRGIAESALHNQQQFAAGHGWGQMVQDWSHAYISRVVYCTARVNGSQNPSAQADQDVYLKALVAAGAVDHIEYGNYVARVKVAPLAVTSPTSTPTLVQSNWPVMVKDAVGNEIRNANFFVSYLHNEEKGSDVNVAAHLLIDTLDKQIDGAIVISNDSDLKLPIAQARDRIPVGVVNPGSKYTSGDLQPAHAVGQGPHWNRRLRPADFTSNQLSDPSGIYPKPAGW</sequence>
<dbReference type="Proteomes" id="UP000317728">
    <property type="component" value="Chromosome"/>
</dbReference>
<evidence type="ECO:0000256" key="1">
    <source>
        <dbReference type="SAM" id="MobiDB-lite"/>
    </source>
</evidence>
<dbReference type="EMBL" id="CP041150">
    <property type="protein sequence ID" value="QDF68788.1"/>
    <property type="molecule type" value="Genomic_DNA"/>
</dbReference>
<organism evidence="2 3">
    <name type="scientific">Mycobacteroides chelonae</name>
    <name type="common">Mycobacterium chelonae</name>
    <dbReference type="NCBI Taxonomy" id="1774"/>
    <lineage>
        <taxon>Bacteria</taxon>
        <taxon>Bacillati</taxon>
        <taxon>Actinomycetota</taxon>
        <taxon>Actinomycetes</taxon>
        <taxon>Mycobacteriales</taxon>
        <taxon>Mycobacteriaceae</taxon>
        <taxon>Mycobacteroides</taxon>
    </lineage>
</organism>
<evidence type="ECO:0000313" key="3">
    <source>
        <dbReference type="Proteomes" id="UP000317728"/>
    </source>
</evidence>
<protein>
    <submittedName>
        <fullName evidence="2">NYN domain-containing protein</fullName>
    </submittedName>
</protein>
<dbReference type="Gene3D" id="3.40.50.1010">
    <property type="entry name" value="5'-nuclease"/>
    <property type="match status" value="1"/>
</dbReference>